<dbReference type="EMBL" id="CTRP01000016">
    <property type="protein sequence ID" value="CQR74995.1"/>
    <property type="molecule type" value="Genomic_DNA"/>
</dbReference>
<evidence type="ECO:0000259" key="1">
    <source>
        <dbReference type="Pfam" id="PF24963"/>
    </source>
</evidence>
<reference evidence="3" key="1">
    <citation type="submission" date="2015-03" db="EMBL/GenBank/DDBJ databases">
        <authorList>
            <person name="Nijsse Bart"/>
        </authorList>
    </citation>
    <scope>NUCLEOTIDE SEQUENCE [LARGE SCALE GENOMIC DNA]</scope>
</reference>
<organism evidence="2 3">
    <name type="scientific">Sporomusa ovata</name>
    <dbReference type="NCBI Taxonomy" id="2378"/>
    <lineage>
        <taxon>Bacteria</taxon>
        <taxon>Bacillati</taxon>
        <taxon>Bacillota</taxon>
        <taxon>Negativicutes</taxon>
        <taxon>Selenomonadales</taxon>
        <taxon>Sporomusaceae</taxon>
        <taxon>Sporomusa</taxon>
    </lineage>
</organism>
<evidence type="ECO:0000313" key="2">
    <source>
        <dbReference type="EMBL" id="CQR74995.1"/>
    </source>
</evidence>
<keyword evidence="3" id="KW-1185">Reference proteome</keyword>
<protein>
    <recommendedName>
        <fullName evidence="1">DUF7768 domain-containing protein</fullName>
    </recommendedName>
</protein>
<dbReference type="RefSeq" id="WP_021171223.1">
    <property type="nucleotide sequence ID" value="NZ_CTRP01000016.1"/>
</dbReference>
<sequence>MKFIYICSALKGDLERNIRKANGYCRFAVKHSVVPIAPHTMFAGFLDDTIPEEREIGLAMGLALLKYCSEVWAFGNRISEGMMAELEVAKELNIPIRYFTDKCEEVAN</sequence>
<dbReference type="SUPFAM" id="SSF52309">
    <property type="entry name" value="N-(deoxy)ribosyltransferase-like"/>
    <property type="match status" value="1"/>
</dbReference>
<dbReference type="Pfam" id="PF24963">
    <property type="entry name" value="DUF7768"/>
    <property type="match status" value="1"/>
</dbReference>
<accession>A0A0U1L655</accession>
<name>A0A0U1L655_9FIRM</name>
<dbReference type="InterPro" id="IPR056670">
    <property type="entry name" value="DUF7768"/>
</dbReference>
<dbReference type="Proteomes" id="UP000049855">
    <property type="component" value="Unassembled WGS sequence"/>
</dbReference>
<gene>
    <name evidence="2" type="ORF">SpAn4DRAFT_4359</name>
</gene>
<dbReference type="Gene3D" id="3.40.50.10400">
    <property type="entry name" value="Hypothetical protein PA1492"/>
    <property type="match status" value="1"/>
</dbReference>
<dbReference type="AlphaFoldDB" id="A0A0U1L655"/>
<evidence type="ECO:0000313" key="3">
    <source>
        <dbReference type="Proteomes" id="UP000049855"/>
    </source>
</evidence>
<proteinExistence type="predicted"/>
<feature type="domain" description="DUF7768" evidence="1">
    <location>
        <begin position="2"/>
        <end position="99"/>
    </location>
</feature>